<dbReference type="SUPFAM" id="SSF48464">
    <property type="entry name" value="ENTH/VHS domain"/>
    <property type="match status" value="1"/>
</dbReference>
<dbReference type="PANTHER" id="PTHR12460:SF40">
    <property type="entry name" value="REGULATION OF NUCLEAR PRE-MRNA DOMAIN-CONTAINING PROTEIN 2"/>
    <property type="match status" value="1"/>
</dbReference>
<dbReference type="GO" id="GO:0000993">
    <property type="term" value="F:RNA polymerase II complex binding"/>
    <property type="evidence" value="ECO:0007669"/>
    <property type="project" value="TreeGrafter"/>
</dbReference>
<dbReference type="PANTHER" id="PTHR12460">
    <property type="entry name" value="CYCLIN-DEPENDENT KINASE INHIBITOR-RELATED PROTEIN"/>
    <property type="match status" value="1"/>
</dbReference>
<evidence type="ECO:0000259" key="2">
    <source>
        <dbReference type="PROSITE" id="PS51391"/>
    </source>
</evidence>
<name>A0A4W3GBU2_CALMI</name>
<evidence type="ECO:0000256" key="1">
    <source>
        <dbReference type="SAM" id="Phobius"/>
    </source>
</evidence>
<dbReference type="InterPro" id="IPR006569">
    <property type="entry name" value="CID_dom"/>
</dbReference>
<reference evidence="4" key="1">
    <citation type="journal article" date="2006" name="Science">
        <title>Ancient noncoding elements conserved in the human genome.</title>
        <authorList>
            <person name="Venkatesh B."/>
            <person name="Kirkness E.F."/>
            <person name="Loh Y.H."/>
            <person name="Halpern A.L."/>
            <person name="Lee A.P."/>
            <person name="Johnson J."/>
            <person name="Dandona N."/>
            <person name="Viswanathan L.D."/>
            <person name="Tay A."/>
            <person name="Venter J.C."/>
            <person name="Strausberg R.L."/>
            <person name="Brenner S."/>
        </authorList>
    </citation>
    <scope>NUCLEOTIDE SEQUENCE [LARGE SCALE GENOMIC DNA]</scope>
</reference>
<dbReference type="GO" id="GO:0031124">
    <property type="term" value="P:mRNA 3'-end processing"/>
    <property type="evidence" value="ECO:0007669"/>
    <property type="project" value="TreeGrafter"/>
</dbReference>
<dbReference type="InterPro" id="IPR008942">
    <property type="entry name" value="ENTH_VHS"/>
</dbReference>
<keyword evidence="1" id="KW-0472">Membrane</keyword>
<dbReference type="Ensembl" id="ENSCMIT00000000235.1">
    <property type="protein sequence ID" value="ENSCMIP00000000207.1"/>
    <property type="gene ID" value="ENSCMIG00000000155.1"/>
</dbReference>
<reference evidence="4" key="3">
    <citation type="journal article" date="2014" name="Nature">
        <title>Elephant shark genome provides unique insights into gnathostome evolution.</title>
        <authorList>
            <consortium name="International Elephant Shark Genome Sequencing Consortium"/>
            <person name="Venkatesh B."/>
            <person name="Lee A.P."/>
            <person name="Ravi V."/>
            <person name="Maurya A.K."/>
            <person name="Lian M.M."/>
            <person name="Swann J.B."/>
            <person name="Ohta Y."/>
            <person name="Flajnik M.F."/>
            <person name="Sutoh Y."/>
            <person name="Kasahara M."/>
            <person name="Hoon S."/>
            <person name="Gangu V."/>
            <person name="Roy S.W."/>
            <person name="Irimia M."/>
            <person name="Korzh V."/>
            <person name="Kondrychyn I."/>
            <person name="Lim Z.W."/>
            <person name="Tay B.H."/>
            <person name="Tohari S."/>
            <person name="Kong K.W."/>
            <person name="Ho S."/>
            <person name="Lorente-Galdos B."/>
            <person name="Quilez J."/>
            <person name="Marques-Bonet T."/>
            <person name="Raney B.J."/>
            <person name="Ingham P.W."/>
            <person name="Tay A."/>
            <person name="Hillier L.W."/>
            <person name="Minx P."/>
            <person name="Boehm T."/>
            <person name="Wilson R.K."/>
            <person name="Brenner S."/>
            <person name="Warren W.C."/>
        </authorList>
    </citation>
    <scope>NUCLEOTIDE SEQUENCE [LARGE SCALE GENOMIC DNA]</scope>
</reference>
<keyword evidence="1" id="KW-0812">Transmembrane</keyword>
<protein>
    <recommendedName>
        <fullName evidence="2">CID domain-containing protein</fullName>
    </recommendedName>
</protein>
<proteinExistence type="predicted"/>
<dbReference type="GeneTree" id="ENSGT00950000183094"/>
<sequence>SIHFTVCSVKRFGTSSRLSNAWIIIIIFSSSATIPHRLNLFYVANDVIQNCKRKNAIIFRDAFSEVLLEAGALVRDLSIRKSVERIFTIWEQRSVYPQELIVELRDTLGETAVDTAVQLGQLLLNQQPYWIGGRES</sequence>
<dbReference type="PROSITE" id="PS51391">
    <property type="entry name" value="CID"/>
    <property type="match status" value="1"/>
</dbReference>
<feature type="domain" description="CID" evidence="2">
    <location>
        <begin position="1"/>
        <end position="112"/>
    </location>
</feature>
<organism evidence="3 4">
    <name type="scientific">Callorhinchus milii</name>
    <name type="common">Ghost shark</name>
    <dbReference type="NCBI Taxonomy" id="7868"/>
    <lineage>
        <taxon>Eukaryota</taxon>
        <taxon>Metazoa</taxon>
        <taxon>Chordata</taxon>
        <taxon>Craniata</taxon>
        <taxon>Vertebrata</taxon>
        <taxon>Chondrichthyes</taxon>
        <taxon>Holocephali</taxon>
        <taxon>Chimaeriformes</taxon>
        <taxon>Callorhinchidae</taxon>
        <taxon>Callorhinchus</taxon>
    </lineage>
</organism>
<keyword evidence="4" id="KW-1185">Reference proteome</keyword>
<dbReference type="SMART" id="SM00582">
    <property type="entry name" value="RPR"/>
    <property type="match status" value="1"/>
</dbReference>
<dbReference type="AlphaFoldDB" id="A0A4W3GBU2"/>
<dbReference type="Pfam" id="PF04818">
    <property type="entry name" value="CID"/>
    <property type="match status" value="1"/>
</dbReference>
<reference evidence="3" key="5">
    <citation type="submission" date="2025-09" db="UniProtKB">
        <authorList>
            <consortium name="Ensembl"/>
        </authorList>
    </citation>
    <scope>IDENTIFICATION</scope>
</reference>
<evidence type="ECO:0000313" key="3">
    <source>
        <dbReference type="Ensembl" id="ENSCMIP00000000207.1"/>
    </source>
</evidence>
<feature type="transmembrane region" description="Helical" evidence="1">
    <location>
        <begin position="21"/>
        <end position="44"/>
    </location>
</feature>
<dbReference type="Proteomes" id="UP000314986">
    <property type="component" value="Unassembled WGS sequence"/>
</dbReference>
<accession>A0A4W3GBU2</accession>
<reference evidence="4" key="2">
    <citation type="journal article" date="2007" name="PLoS Biol.">
        <title>Survey sequencing and comparative analysis of the elephant shark (Callorhinchus milii) genome.</title>
        <authorList>
            <person name="Venkatesh B."/>
            <person name="Kirkness E.F."/>
            <person name="Loh Y.H."/>
            <person name="Halpern A.L."/>
            <person name="Lee A.P."/>
            <person name="Johnson J."/>
            <person name="Dandona N."/>
            <person name="Viswanathan L.D."/>
            <person name="Tay A."/>
            <person name="Venter J.C."/>
            <person name="Strausberg R.L."/>
            <person name="Brenner S."/>
        </authorList>
    </citation>
    <scope>NUCLEOTIDE SEQUENCE [LARGE SCALE GENOMIC DNA]</scope>
</reference>
<reference evidence="3" key="4">
    <citation type="submission" date="2025-08" db="UniProtKB">
        <authorList>
            <consortium name="Ensembl"/>
        </authorList>
    </citation>
    <scope>IDENTIFICATION</scope>
</reference>
<dbReference type="Gene3D" id="1.25.40.90">
    <property type="match status" value="1"/>
</dbReference>
<keyword evidence="1" id="KW-1133">Transmembrane helix</keyword>
<evidence type="ECO:0000313" key="4">
    <source>
        <dbReference type="Proteomes" id="UP000314986"/>
    </source>
</evidence>